<dbReference type="AlphaFoldDB" id="A0A1A6I0H3"/>
<proteinExistence type="predicted"/>
<sequence>MNDERVLCPMLPKHLAHLHRGGVFKVTGLLVPGLPYLERLSDCEGRTQASVGQAAQQLDEAITT</sequence>
<comment type="caution">
    <text evidence="1">The sequence shown here is derived from an EMBL/GenBank/DDBJ whole genome shotgun (WGS) entry which is preliminary data.</text>
</comment>
<protein>
    <submittedName>
        <fullName evidence="1">Uncharacterized protein</fullName>
    </submittedName>
</protein>
<evidence type="ECO:0000313" key="1">
    <source>
        <dbReference type="EMBL" id="OBS83477.1"/>
    </source>
</evidence>
<name>A0A1A6I0H3_NEOLE</name>
<reference evidence="1 2" key="1">
    <citation type="submission" date="2016-06" db="EMBL/GenBank/DDBJ databases">
        <title>The Draft Genome Sequence and Annotation of the Desert Woodrat Neotoma lepida.</title>
        <authorList>
            <person name="Campbell M."/>
            <person name="Oakeson K.F."/>
            <person name="Yandell M."/>
            <person name="Halpert J.R."/>
            <person name="Dearing D."/>
        </authorList>
    </citation>
    <scope>NUCLEOTIDE SEQUENCE [LARGE SCALE GENOMIC DNA]</scope>
    <source>
        <strain evidence="1">417</strain>
        <tissue evidence="1">Liver</tissue>
    </source>
</reference>
<accession>A0A1A6I0H3</accession>
<gene>
    <name evidence="1" type="ORF">A6R68_22505</name>
</gene>
<keyword evidence="2" id="KW-1185">Reference proteome</keyword>
<organism evidence="1 2">
    <name type="scientific">Neotoma lepida</name>
    <name type="common">Desert woodrat</name>
    <dbReference type="NCBI Taxonomy" id="56216"/>
    <lineage>
        <taxon>Eukaryota</taxon>
        <taxon>Metazoa</taxon>
        <taxon>Chordata</taxon>
        <taxon>Craniata</taxon>
        <taxon>Vertebrata</taxon>
        <taxon>Euteleostomi</taxon>
        <taxon>Mammalia</taxon>
        <taxon>Eutheria</taxon>
        <taxon>Euarchontoglires</taxon>
        <taxon>Glires</taxon>
        <taxon>Rodentia</taxon>
        <taxon>Myomorpha</taxon>
        <taxon>Muroidea</taxon>
        <taxon>Cricetidae</taxon>
        <taxon>Neotominae</taxon>
        <taxon>Neotoma</taxon>
    </lineage>
</organism>
<dbReference type="Proteomes" id="UP000092124">
    <property type="component" value="Unassembled WGS sequence"/>
</dbReference>
<dbReference type="EMBL" id="LZPO01005771">
    <property type="protein sequence ID" value="OBS83477.1"/>
    <property type="molecule type" value="Genomic_DNA"/>
</dbReference>
<evidence type="ECO:0000313" key="2">
    <source>
        <dbReference type="Proteomes" id="UP000092124"/>
    </source>
</evidence>